<dbReference type="GO" id="GO:0005788">
    <property type="term" value="C:endoplasmic reticulum lumen"/>
    <property type="evidence" value="ECO:0007669"/>
    <property type="project" value="UniProtKB-SubCell"/>
</dbReference>
<dbReference type="Proteomes" id="UP000002282">
    <property type="component" value="Chromosome 3R"/>
</dbReference>
<gene>
    <name evidence="15" type="primary">Dyak\GE23369</name>
    <name evidence="15" type="synonym">dyak_GLEANR_7162</name>
    <name evidence="15" type="synonym">GE23369</name>
    <name evidence="15" type="ORF">Dyak_GE23369</name>
</gene>
<evidence type="ECO:0000256" key="11">
    <source>
        <dbReference type="ARBA" id="ARBA00023004"/>
    </source>
</evidence>
<dbReference type="InterPro" id="IPR005123">
    <property type="entry name" value="Oxoglu/Fe-dep_dioxygenase_dom"/>
</dbReference>
<dbReference type="PANTHER" id="PTHR10869:SF244">
    <property type="entry name" value="PROLYL 4-HYDROXYLASE SUBUNIT ALPHA-2"/>
    <property type="match status" value="1"/>
</dbReference>
<accession>A0A0R1E665</accession>
<keyword evidence="7" id="KW-0256">Endoplasmic reticulum</keyword>
<organism evidence="15 16">
    <name type="scientific">Drosophila yakuba</name>
    <name type="common">Fruit fly</name>
    <dbReference type="NCBI Taxonomy" id="7245"/>
    <lineage>
        <taxon>Eukaryota</taxon>
        <taxon>Metazoa</taxon>
        <taxon>Ecdysozoa</taxon>
        <taxon>Arthropoda</taxon>
        <taxon>Hexapoda</taxon>
        <taxon>Insecta</taxon>
        <taxon>Pterygota</taxon>
        <taxon>Neoptera</taxon>
        <taxon>Endopterygota</taxon>
        <taxon>Diptera</taxon>
        <taxon>Brachycera</taxon>
        <taxon>Muscomorpha</taxon>
        <taxon>Ephydroidea</taxon>
        <taxon>Drosophilidae</taxon>
        <taxon>Drosophila</taxon>
        <taxon>Sophophora</taxon>
    </lineage>
</organism>
<evidence type="ECO:0000256" key="10">
    <source>
        <dbReference type="ARBA" id="ARBA00023002"/>
    </source>
</evidence>
<evidence type="ECO:0000256" key="8">
    <source>
        <dbReference type="ARBA" id="ARBA00022896"/>
    </source>
</evidence>
<dbReference type="PROSITE" id="PS50005">
    <property type="entry name" value="TPR"/>
    <property type="match status" value="1"/>
</dbReference>
<keyword evidence="12" id="KW-0325">Glycoprotein</keyword>
<dbReference type="Pfam" id="PF08336">
    <property type="entry name" value="P4Ha_N"/>
    <property type="match status" value="1"/>
</dbReference>
<keyword evidence="8" id="KW-0847">Vitamin C</keyword>
<reference evidence="15 16" key="2">
    <citation type="journal article" date="2007" name="PLoS Biol.">
        <title>Principles of genome evolution in the Drosophila melanogaster species group.</title>
        <authorList>
            <person name="Ranz J.M."/>
            <person name="Maurin D."/>
            <person name="Chan Y.S."/>
            <person name="von Grotthuss M."/>
            <person name="Hillier L.W."/>
            <person name="Roote J."/>
            <person name="Ashburner M."/>
            <person name="Bergman C.M."/>
        </authorList>
    </citation>
    <scope>NUCLEOTIDE SEQUENCE [LARGE SCALE GENOMIC DNA]</scope>
    <source>
        <strain evidence="16">Tai18E2 / Tucson 14021-0261.01</strain>
    </source>
</reference>
<dbReference type="GO" id="GO:0005506">
    <property type="term" value="F:iron ion binding"/>
    <property type="evidence" value="ECO:0007669"/>
    <property type="project" value="InterPro"/>
</dbReference>
<keyword evidence="6" id="KW-0479">Metal-binding</keyword>
<comment type="similarity">
    <text evidence="4">Belongs to the P4HA family.</text>
</comment>
<dbReference type="InterPro" id="IPR013547">
    <property type="entry name" value="P4H_N"/>
</dbReference>
<evidence type="ECO:0000256" key="3">
    <source>
        <dbReference type="ARBA" id="ARBA00004319"/>
    </source>
</evidence>
<evidence type="ECO:0000256" key="7">
    <source>
        <dbReference type="ARBA" id="ARBA00022824"/>
    </source>
</evidence>
<protein>
    <recommendedName>
        <fullName evidence="5">procollagen-proline 4-dioxygenase</fullName>
        <ecNumber evidence="5">1.14.11.2</ecNumber>
    </recommendedName>
</protein>
<reference evidence="15 16" key="1">
    <citation type="journal article" date="2007" name="Nature">
        <title>Evolution of genes and genomes on the Drosophila phylogeny.</title>
        <authorList>
            <consortium name="Drosophila 12 Genomes Consortium"/>
            <person name="Clark A.G."/>
            <person name="Eisen M.B."/>
            <person name="Smith D.R."/>
            <person name="Bergman C.M."/>
            <person name="Oliver B."/>
            <person name="Markow T.A."/>
            <person name="Kaufman T.C."/>
            <person name="Kellis M."/>
            <person name="Gelbart W."/>
            <person name="Iyer V.N."/>
            <person name="Pollard D.A."/>
            <person name="Sackton T.B."/>
            <person name="Larracuente A.M."/>
            <person name="Singh N.D."/>
            <person name="Abad J.P."/>
            <person name="Abt D.N."/>
            <person name="Adryan B."/>
            <person name="Aguade M."/>
            <person name="Akashi H."/>
            <person name="Anderson W.W."/>
            <person name="Aquadro C.F."/>
            <person name="Ardell D.H."/>
            <person name="Arguello R."/>
            <person name="Artieri C.G."/>
            <person name="Barbash D.A."/>
            <person name="Barker D."/>
            <person name="Barsanti P."/>
            <person name="Batterham P."/>
            <person name="Batzoglou S."/>
            <person name="Begun D."/>
            <person name="Bhutkar A."/>
            <person name="Blanco E."/>
            <person name="Bosak S.A."/>
            <person name="Bradley R.K."/>
            <person name="Brand A.D."/>
            <person name="Brent M.R."/>
            <person name="Brooks A.N."/>
            <person name="Brown R.H."/>
            <person name="Butlin R.K."/>
            <person name="Caggese C."/>
            <person name="Calvi B.R."/>
            <person name="Bernardo de Carvalho A."/>
            <person name="Caspi A."/>
            <person name="Castrezana S."/>
            <person name="Celniker S.E."/>
            <person name="Chang J.L."/>
            <person name="Chapple C."/>
            <person name="Chatterji S."/>
            <person name="Chinwalla A."/>
            <person name="Civetta A."/>
            <person name="Clifton S.W."/>
            <person name="Comeron J.M."/>
            <person name="Costello J.C."/>
            <person name="Coyne J.A."/>
            <person name="Daub J."/>
            <person name="David R.G."/>
            <person name="Delcher A.L."/>
            <person name="Delehaunty K."/>
            <person name="Do C.B."/>
            <person name="Ebling H."/>
            <person name="Edwards K."/>
            <person name="Eickbush T."/>
            <person name="Evans J.D."/>
            <person name="Filipski A."/>
            <person name="Findeiss S."/>
            <person name="Freyhult E."/>
            <person name="Fulton L."/>
            <person name="Fulton R."/>
            <person name="Garcia A.C."/>
            <person name="Gardiner A."/>
            <person name="Garfield D.A."/>
            <person name="Garvin B.E."/>
            <person name="Gibson G."/>
            <person name="Gilbert D."/>
            <person name="Gnerre S."/>
            <person name="Godfrey J."/>
            <person name="Good R."/>
            <person name="Gotea V."/>
            <person name="Gravely B."/>
            <person name="Greenberg A.J."/>
            <person name="Griffiths-Jones S."/>
            <person name="Gross S."/>
            <person name="Guigo R."/>
            <person name="Gustafson E.A."/>
            <person name="Haerty W."/>
            <person name="Hahn M.W."/>
            <person name="Halligan D.L."/>
            <person name="Halpern A.L."/>
            <person name="Halter G.M."/>
            <person name="Han M.V."/>
            <person name="Heger A."/>
            <person name="Hillier L."/>
            <person name="Hinrichs A.S."/>
            <person name="Holmes I."/>
            <person name="Hoskins R.A."/>
            <person name="Hubisz M.J."/>
            <person name="Hultmark D."/>
            <person name="Huntley M.A."/>
            <person name="Jaffe D.B."/>
            <person name="Jagadeeshan S."/>
            <person name="Jeck W.R."/>
            <person name="Johnson J."/>
            <person name="Jones C.D."/>
            <person name="Jordan W.C."/>
            <person name="Karpen G.H."/>
            <person name="Kataoka E."/>
            <person name="Keightley P.D."/>
            <person name="Kheradpour P."/>
            <person name="Kirkness E.F."/>
            <person name="Koerich L.B."/>
            <person name="Kristiansen K."/>
            <person name="Kudrna D."/>
            <person name="Kulathinal R.J."/>
            <person name="Kumar S."/>
            <person name="Kwok R."/>
            <person name="Lander E."/>
            <person name="Langley C.H."/>
            <person name="Lapoint R."/>
            <person name="Lazzaro B.P."/>
            <person name="Lee S.J."/>
            <person name="Levesque L."/>
            <person name="Li R."/>
            <person name="Lin C.F."/>
            <person name="Lin M.F."/>
            <person name="Lindblad-Toh K."/>
            <person name="Llopart A."/>
            <person name="Long M."/>
            <person name="Low L."/>
            <person name="Lozovsky E."/>
            <person name="Lu J."/>
            <person name="Luo M."/>
            <person name="Machado C.A."/>
            <person name="Makalowski W."/>
            <person name="Marzo M."/>
            <person name="Matsuda M."/>
            <person name="Matzkin L."/>
            <person name="McAllister B."/>
            <person name="McBride C.S."/>
            <person name="McKernan B."/>
            <person name="McKernan K."/>
            <person name="Mendez-Lago M."/>
            <person name="Minx P."/>
            <person name="Mollenhauer M.U."/>
            <person name="Montooth K."/>
            <person name="Mount S.M."/>
            <person name="Mu X."/>
            <person name="Myers E."/>
            <person name="Negre B."/>
            <person name="Newfeld S."/>
            <person name="Nielsen R."/>
            <person name="Noor M.A."/>
            <person name="O'Grady P."/>
            <person name="Pachter L."/>
            <person name="Papaceit M."/>
            <person name="Parisi M.J."/>
            <person name="Parisi M."/>
            <person name="Parts L."/>
            <person name="Pedersen J.S."/>
            <person name="Pesole G."/>
            <person name="Phillippy A.M."/>
            <person name="Ponting C.P."/>
            <person name="Pop M."/>
            <person name="Porcelli D."/>
            <person name="Powell J.R."/>
            <person name="Prohaska S."/>
            <person name="Pruitt K."/>
            <person name="Puig M."/>
            <person name="Quesneville H."/>
            <person name="Ram K.R."/>
            <person name="Rand D."/>
            <person name="Rasmussen M.D."/>
            <person name="Reed L.K."/>
            <person name="Reenan R."/>
            <person name="Reily A."/>
            <person name="Remington K.A."/>
            <person name="Rieger T.T."/>
            <person name="Ritchie M.G."/>
            <person name="Robin C."/>
            <person name="Rogers Y.H."/>
            <person name="Rohde C."/>
            <person name="Rozas J."/>
            <person name="Rubenfield M.J."/>
            <person name="Ruiz A."/>
            <person name="Russo S."/>
            <person name="Salzberg S.L."/>
            <person name="Sanchez-Gracia A."/>
            <person name="Saranga D.J."/>
            <person name="Sato H."/>
            <person name="Schaeffer S.W."/>
            <person name="Schatz M.C."/>
            <person name="Schlenke T."/>
            <person name="Schwartz R."/>
            <person name="Segarra C."/>
            <person name="Singh R.S."/>
            <person name="Sirot L."/>
            <person name="Sirota M."/>
            <person name="Sisneros N.B."/>
            <person name="Smith C.D."/>
            <person name="Smith T.F."/>
            <person name="Spieth J."/>
            <person name="Stage D.E."/>
            <person name="Stark A."/>
            <person name="Stephan W."/>
            <person name="Strausberg R.L."/>
            <person name="Strempel S."/>
            <person name="Sturgill D."/>
            <person name="Sutton G."/>
            <person name="Sutton G.G."/>
            <person name="Tao W."/>
            <person name="Teichmann S."/>
            <person name="Tobari Y.N."/>
            <person name="Tomimura Y."/>
            <person name="Tsolas J.M."/>
            <person name="Valente V.L."/>
            <person name="Venter E."/>
            <person name="Venter J.C."/>
            <person name="Vicario S."/>
            <person name="Vieira F.G."/>
            <person name="Vilella A.J."/>
            <person name="Villasante A."/>
            <person name="Walenz B."/>
            <person name="Wang J."/>
            <person name="Wasserman M."/>
            <person name="Watts T."/>
            <person name="Wilson D."/>
            <person name="Wilson R.K."/>
            <person name="Wing R.A."/>
            <person name="Wolfner M.F."/>
            <person name="Wong A."/>
            <person name="Wong G.K."/>
            <person name="Wu C.I."/>
            <person name="Wu G."/>
            <person name="Yamamoto D."/>
            <person name="Yang H.P."/>
            <person name="Yang S.P."/>
            <person name="Yorke J.A."/>
            <person name="Yoshida K."/>
            <person name="Zdobnov E."/>
            <person name="Zhang P."/>
            <person name="Zhang Y."/>
            <person name="Zimin A.V."/>
            <person name="Baldwin J."/>
            <person name="Abdouelleil A."/>
            <person name="Abdulkadir J."/>
            <person name="Abebe A."/>
            <person name="Abera B."/>
            <person name="Abreu J."/>
            <person name="Acer S.C."/>
            <person name="Aftuck L."/>
            <person name="Alexander A."/>
            <person name="An P."/>
            <person name="Anderson E."/>
            <person name="Anderson S."/>
            <person name="Arachi H."/>
            <person name="Azer M."/>
            <person name="Bachantsang P."/>
            <person name="Barry A."/>
            <person name="Bayul T."/>
            <person name="Berlin A."/>
            <person name="Bessette D."/>
            <person name="Bloom T."/>
            <person name="Blye J."/>
            <person name="Boguslavskiy L."/>
            <person name="Bonnet C."/>
            <person name="Boukhgalter B."/>
            <person name="Bourzgui I."/>
            <person name="Brown A."/>
            <person name="Cahill P."/>
            <person name="Channer S."/>
            <person name="Cheshatsang Y."/>
            <person name="Chuda L."/>
            <person name="Citroen M."/>
            <person name="Collymore A."/>
            <person name="Cooke P."/>
            <person name="Costello M."/>
            <person name="D'Aco K."/>
            <person name="Daza R."/>
            <person name="De Haan G."/>
            <person name="DeGray S."/>
            <person name="DeMaso C."/>
            <person name="Dhargay N."/>
            <person name="Dooley K."/>
            <person name="Dooley E."/>
            <person name="Doricent M."/>
            <person name="Dorje P."/>
            <person name="Dorjee K."/>
            <person name="Dupes A."/>
            <person name="Elong R."/>
            <person name="Falk J."/>
            <person name="Farina A."/>
            <person name="Faro S."/>
            <person name="Ferguson D."/>
            <person name="Fisher S."/>
            <person name="Foley C.D."/>
            <person name="Franke A."/>
            <person name="Friedrich D."/>
            <person name="Gadbois L."/>
            <person name="Gearin G."/>
            <person name="Gearin C.R."/>
            <person name="Giannoukos G."/>
            <person name="Goode T."/>
            <person name="Graham J."/>
            <person name="Grandbois E."/>
            <person name="Grewal S."/>
            <person name="Gyaltsen K."/>
            <person name="Hafez N."/>
            <person name="Hagos B."/>
            <person name="Hall J."/>
            <person name="Henson C."/>
            <person name="Hollinger A."/>
            <person name="Honan T."/>
            <person name="Huard M.D."/>
            <person name="Hughes L."/>
            <person name="Hurhula B."/>
            <person name="Husby M.E."/>
            <person name="Kamat A."/>
            <person name="Kanga B."/>
            <person name="Kashin S."/>
            <person name="Khazanovich D."/>
            <person name="Kisner P."/>
            <person name="Lance K."/>
            <person name="Lara M."/>
            <person name="Lee W."/>
            <person name="Lennon N."/>
            <person name="Letendre F."/>
            <person name="LeVine R."/>
            <person name="Lipovsky A."/>
            <person name="Liu X."/>
            <person name="Liu J."/>
            <person name="Liu S."/>
            <person name="Lokyitsang T."/>
            <person name="Lokyitsang Y."/>
            <person name="Lubonja R."/>
            <person name="Lui A."/>
            <person name="MacDonald P."/>
            <person name="Magnisalis V."/>
            <person name="Maru K."/>
            <person name="Matthews C."/>
            <person name="McCusker W."/>
            <person name="McDonough S."/>
            <person name="Mehta T."/>
            <person name="Meldrim J."/>
            <person name="Meneus L."/>
            <person name="Mihai O."/>
            <person name="Mihalev A."/>
            <person name="Mihova T."/>
            <person name="Mittelman R."/>
            <person name="Mlenga V."/>
            <person name="Montmayeur A."/>
            <person name="Mulrain L."/>
            <person name="Navidi A."/>
            <person name="Naylor J."/>
            <person name="Negash T."/>
            <person name="Nguyen T."/>
            <person name="Nguyen N."/>
            <person name="Nicol R."/>
            <person name="Norbu C."/>
            <person name="Norbu N."/>
            <person name="Novod N."/>
            <person name="O'Neill B."/>
            <person name="Osman S."/>
            <person name="Markiewicz E."/>
            <person name="Oyono O.L."/>
            <person name="Patti C."/>
            <person name="Phunkhang P."/>
            <person name="Pierre F."/>
            <person name="Priest M."/>
            <person name="Raghuraman S."/>
            <person name="Rege F."/>
            <person name="Reyes R."/>
            <person name="Rise C."/>
            <person name="Rogov P."/>
            <person name="Ross K."/>
            <person name="Ryan E."/>
            <person name="Settipalli S."/>
            <person name="Shea T."/>
            <person name="Sherpa N."/>
            <person name="Shi L."/>
            <person name="Shih D."/>
            <person name="Sparrow T."/>
            <person name="Spaulding J."/>
            <person name="Stalker J."/>
            <person name="Stange-Thomann N."/>
            <person name="Stavropoulos S."/>
            <person name="Stone C."/>
            <person name="Strader C."/>
            <person name="Tesfaye S."/>
            <person name="Thomson T."/>
            <person name="Thoulutsang Y."/>
            <person name="Thoulutsang D."/>
            <person name="Topham K."/>
            <person name="Topping I."/>
            <person name="Tsamla T."/>
            <person name="Vassiliev H."/>
            <person name="Vo A."/>
            <person name="Wangchuk T."/>
            <person name="Wangdi T."/>
            <person name="Weiand M."/>
            <person name="Wilkinson J."/>
            <person name="Wilson A."/>
            <person name="Yadav S."/>
            <person name="Young G."/>
            <person name="Yu Q."/>
            <person name="Zembek L."/>
            <person name="Zhong D."/>
            <person name="Zimmer A."/>
            <person name="Zwirko Z."/>
            <person name="Jaffe D.B."/>
            <person name="Alvarez P."/>
            <person name="Brockman W."/>
            <person name="Butler J."/>
            <person name="Chin C."/>
            <person name="Gnerre S."/>
            <person name="Grabherr M."/>
            <person name="Kleber M."/>
            <person name="Mauceli E."/>
            <person name="MacCallum I."/>
        </authorList>
    </citation>
    <scope>NUCLEOTIDE SEQUENCE [LARGE SCALE GENOMIC DNA]</scope>
    <source>
        <strain evidence="16">Tai18E2 / Tucson 14021-0261.01</strain>
    </source>
</reference>
<dbReference type="InterPro" id="IPR011990">
    <property type="entry name" value="TPR-like_helical_dom_sf"/>
</dbReference>
<dbReference type="Gene3D" id="6.10.140.1460">
    <property type="match status" value="1"/>
</dbReference>
<comment type="function">
    <text evidence="2">Catalyzes the post-translational formation of 4-hydroxyproline in -Xaa-Pro-Gly- sequences in collagens and other proteins.</text>
</comment>
<evidence type="ECO:0000256" key="2">
    <source>
        <dbReference type="ARBA" id="ARBA00002035"/>
    </source>
</evidence>
<keyword evidence="16" id="KW-1185">Reference proteome</keyword>
<dbReference type="OrthoDB" id="420380at2759"/>
<feature type="domain" description="Fe2OG dioxygenase" evidence="14">
    <location>
        <begin position="428"/>
        <end position="539"/>
    </location>
</feature>
<evidence type="ECO:0000256" key="9">
    <source>
        <dbReference type="ARBA" id="ARBA00022964"/>
    </source>
</evidence>
<evidence type="ECO:0000256" key="6">
    <source>
        <dbReference type="ARBA" id="ARBA00022723"/>
    </source>
</evidence>
<comment type="subcellular location">
    <subcellularLocation>
        <location evidence="3">Endoplasmic reticulum lumen</location>
    </subcellularLocation>
</comment>
<dbReference type="InterPro" id="IPR044862">
    <property type="entry name" value="Pro_4_hyd_alph_FE2OG_OXY"/>
</dbReference>
<proteinExistence type="inferred from homology"/>
<keyword evidence="10" id="KW-0560">Oxidoreductase</keyword>
<evidence type="ECO:0000256" key="13">
    <source>
        <dbReference type="PROSITE-ProRule" id="PRU00339"/>
    </source>
</evidence>
<dbReference type="Gene3D" id="2.60.120.620">
    <property type="entry name" value="q2cbj1_9rhob like domain"/>
    <property type="match status" value="1"/>
</dbReference>
<name>A0A0R1E665_DROYA</name>
<dbReference type="InterPro" id="IPR045054">
    <property type="entry name" value="P4HA-like"/>
</dbReference>
<dbReference type="SUPFAM" id="SSF48452">
    <property type="entry name" value="TPR-like"/>
    <property type="match status" value="1"/>
</dbReference>
<dbReference type="PANTHER" id="PTHR10869">
    <property type="entry name" value="PROLYL 4-HYDROXYLASE ALPHA SUBUNIT"/>
    <property type="match status" value="1"/>
</dbReference>
<keyword evidence="9" id="KW-0223">Dioxygenase</keyword>
<evidence type="ECO:0000256" key="1">
    <source>
        <dbReference type="ARBA" id="ARBA00001961"/>
    </source>
</evidence>
<dbReference type="FunFam" id="2.60.120.620:FF:000011">
    <property type="entry name" value="Prolyl alpha subunit"/>
    <property type="match status" value="1"/>
</dbReference>
<dbReference type="Gene3D" id="1.25.40.10">
    <property type="entry name" value="Tetratricopeptide repeat domain"/>
    <property type="match status" value="1"/>
</dbReference>
<feature type="repeat" description="TPR" evidence="13">
    <location>
        <begin position="245"/>
        <end position="278"/>
    </location>
</feature>
<dbReference type="EC" id="1.14.11.2" evidence="5"/>
<keyword evidence="13" id="KW-0802">TPR repeat</keyword>
<dbReference type="InterPro" id="IPR006620">
    <property type="entry name" value="Pro_4_hyd_alph"/>
</dbReference>
<dbReference type="Pfam" id="PF13640">
    <property type="entry name" value="2OG-FeII_Oxy_3"/>
    <property type="match status" value="1"/>
</dbReference>
<dbReference type="PROSITE" id="PS51471">
    <property type="entry name" value="FE2OG_OXY"/>
    <property type="match status" value="1"/>
</dbReference>
<evidence type="ECO:0000256" key="4">
    <source>
        <dbReference type="ARBA" id="ARBA00006511"/>
    </source>
</evidence>
<comment type="cofactor">
    <cofactor evidence="1">
        <name>L-ascorbate</name>
        <dbReference type="ChEBI" id="CHEBI:38290"/>
    </cofactor>
</comment>
<evidence type="ECO:0000259" key="14">
    <source>
        <dbReference type="PROSITE" id="PS51471"/>
    </source>
</evidence>
<evidence type="ECO:0000256" key="12">
    <source>
        <dbReference type="ARBA" id="ARBA00023180"/>
    </source>
</evidence>
<dbReference type="SMART" id="SM00702">
    <property type="entry name" value="P4Hc"/>
    <property type="match status" value="1"/>
</dbReference>
<evidence type="ECO:0000313" key="15">
    <source>
        <dbReference type="EMBL" id="KRK04688.1"/>
    </source>
</evidence>
<evidence type="ECO:0000313" key="16">
    <source>
        <dbReference type="Proteomes" id="UP000002282"/>
    </source>
</evidence>
<dbReference type="EMBL" id="CM000160">
    <property type="protein sequence ID" value="KRK04688.1"/>
    <property type="molecule type" value="Genomic_DNA"/>
</dbReference>
<dbReference type="InterPro" id="IPR019734">
    <property type="entry name" value="TPR_rpt"/>
</dbReference>
<dbReference type="GO" id="GO:0031418">
    <property type="term" value="F:L-ascorbic acid binding"/>
    <property type="evidence" value="ECO:0007669"/>
    <property type="project" value="UniProtKB-KW"/>
</dbReference>
<dbReference type="AlphaFoldDB" id="A0A0R1E665"/>
<keyword evidence="11" id="KW-0408">Iron</keyword>
<dbReference type="GO" id="GO:0004656">
    <property type="term" value="F:procollagen-proline 4-dioxygenase activity"/>
    <property type="evidence" value="ECO:0007669"/>
    <property type="project" value="UniProtKB-EC"/>
</dbReference>
<evidence type="ECO:0000256" key="5">
    <source>
        <dbReference type="ARBA" id="ARBA00012269"/>
    </source>
</evidence>
<sequence length="553" mass="63702">MSRSSNNILDTINFYIFRNFIFKKGLKVSMSPKWRQFQVSILNLLLILAPTWGNSSEQNHALSVASMPPLLELEKKLIDNLEDYANVMEQKLQVLRSYIPVLRAENAKGRKDAMFYLSNPLNAHSLIRRLHQDWPKWRIYMIQPVGTVQIRNFDSWKTDLPTSTDLFDACAGIVRIKNIYELKVEDIIQGKIDGCQYNFSMSSTDIFAVGYHLAKRKAELEGIQWLQEAVNRLRNEPPLLAIAELEVLKLLAECHLNENKYSKALSLVEKCLKIEPQRGYFIRLRHKINKLIRDQTNGTIEKEKPLEKTLEKAFKLSCRGLLNTSTKLHCSYNFSTTPFLRFAPFKMEQVGLNPYVVLYHDVISPQESAQLIELAASDLKASGVFQAKGSTFKRLRTVKARWIKKEFNELTKRITRRIRDMTGFDLKEGEKFQIINYGIGGHYNMHKDYFNLTKIPYKEVALAKHFGDRIATVLFYLSDVEQGGATVFPMSGYTIYPRAGTALLWYNLHTDGHCDPSTLHAACPVMVGSKWVMTEWIRERGQMFIRPCLKPSA</sequence>